<dbReference type="InterPro" id="IPR018490">
    <property type="entry name" value="cNMP-bd_dom_sf"/>
</dbReference>
<accession>A0A2A2F1P2</accession>
<dbReference type="SUPFAM" id="SSF51206">
    <property type="entry name" value="cAMP-binding domain-like"/>
    <property type="match status" value="1"/>
</dbReference>
<protein>
    <submittedName>
        <fullName evidence="2">Cyclic nucleotide-binding protein</fullName>
    </submittedName>
</protein>
<reference evidence="2 3" key="1">
    <citation type="submission" date="2017-08" db="EMBL/GenBank/DDBJ databases">
        <title>Halomonas alkalisoli sp. nov., isolated from saline alkaline soil.</title>
        <authorList>
            <person name="Wang D."/>
            <person name="Zhang G."/>
        </authorList>
    </citation>
    <scope>NUCLEOTIDE SEQUENCE [LARGE SCALE GENOMIC DNA]</scope>
    <source>
        <strain evidence="2 3">WRN001</strain>
    </source>
</reference>
<dbReference type="InterPro" id="IPR000595">
    <property type="entry name" value="cNMP-bd_dom"/>
</dbReference>
<evidence type="ECO:0000313" key="2">
    <source>
        <dbReference type="EMBL" id="PAU78858.1"/>
    </source>
</evidence>
<evidence type="ECO:0000259" key="1">
    <source>
        <dbReference type="Pfam" id="PF00027"/>
    </source>
</evidence>
<gene>
    <name evidence="2" type="ORF">CK498_00295</name>
</gene>
<comment type="caution">
    <text evidence="2">The sequence shown here is derived from an EMBL/GenBank/DDBJ whole genome shotgun (WGS) entry which is preliminary data.</text>
</comment>
<dbReference type="InterPro" id="IPR014710">
    <property type="entry name" value="RmlC-like_jellyroll"/>
</dbReference>
<dbReference type="Pfam" id="PF00027">
    <property type="entry name" value="cNMP_binding"/>
    <property type="match status" value="1"/>
</dbReference>
<proteinExistence type="predicted"/>
<keyword evidence="3" id="KW-1185">Reference proteome</keyword>
<evidence type="ECO:0000313" key="3">
    <source>
        <dbReference type="Proteomes" id="UP000217771"/>
    </source>
</evidence>
<dbReference type="AlphaFoldDB" id="A0A2A2F1P2"/>
<dbReference type="Gene3D" id="2.60.120.10">
    <property type="entry name" value="Jelly Rolls"/>
    <property type="match status" value="1"/>
</dbReference>
<dbReference type="CDD" id="cd00038">
    <property type="entry name" value="CAP_ED"/>
    <property type="match status" value="1"/>
</dbReference>
<dbReference type="EMBL" id="NSKB01000001">
    <property type="protein sequence ID" value="PAU78858.1"/>
    <property type="molecule type" value="Genomic_DNA"/>
</dbReference>
<organism evidence="2 3">
    <name type="scientific">Halomonas salipaludis</name>
    <dbReference type="NCBI Taxonomy" id="2032625"/>
    <lineage>
        <taxon>Bacteria</taxon>
        <taxon>Pseudomonadati</taxon>
        <taxon>Pseudomonadota</taxon>
        <taxon>Gammaproteobacteria</taxon>
        <taxon>Oceanospirillales</taxon>
        <taxon>Halomonadaceae</taxon>
        <taxon>Halomonas</taxon>
    </lineage>
</organism>
<name>A0A2A2F1P2_9GAMM</name>
<dbReference type="OrthoDB" id="9798104at2"/>
<sequence length="184" mass="21472">MVLEQLPSEILPDWHKVDAAVRVKHVRAGDFLFRVEEQHPVVYFVKHGIIKMVYETMDGKAWIKAFAEEGRFFASLTALETNGHTSFSAYAVCNATVEQLPYKVLLELADTHPAWQRALRRAFEIYGFRKETREKELLTLSPEERYVHFIKDRERLAERLADKDIAGYIRVTPVALSRIKRRVR</sequence>
<feature type="domain" description="Cyclic nucleotide-binding" evidence="1">
    <location>
        <begin position="24"/>
        <end position="112"/>
    </location>
</feature>
<dbReference type="Proteomes" id="UP000217771">
    <property type="component" value="Unassembled WGS sequence"/>
</dbReference>